<feature type="repeat" description="ANK" evidence="3">
    <location>
        <begin position="531"/>
        <end position="563"/>
    </location>
</feature>
<evidence type="ECO:0000313" key="6">
    <source>
        <dbReference type="Proteomes" id="UP000298416"/>
    </source>
</evidence>
<keyword evidence="4" id="KW-0732">Signal</keyword>
<evidence type="ECO:0000256" key="1">
    <source>
        <dbReference type="ARBA" id="ARBA00022737"/>
    </source>
</evidence>
<gene>
    <name evidence="5" type="ORF">SASPL_140199</name>
</gene>
<dbReference type="SUPFAM" id="SSF48403">
    <property type="entry name" value="Ankyrin repeat"/>
    <property type="match status" value="2"/>
</dbReference>
<sequence>MLVSSTFILLLLKLLSPQSTHFSFRFTIFGTKNQRRAMTEVFTTAAGGGQYVIGKKRQIFPVTRLGDDEPISQRLIVAAQADDLRLASELVSHPYVDVNFIGTVSLKFRKAEVVLNGESASEVRVEFEEFRTDVTALFLAAHNGNLALVRKLLQDGANVNQKLFRGYATTAAVREGHLEVLDILLNGGAAQAACEEALLEACSVGRARAAELLMASDMIRPHIAVHALVVASSRGFVDSVAALVKNGVDANANTRMLLQSSKPSLHANVGCNALVAAVISRQTSVVQLLLNMGCRRDAKVRLGAWLWDLATGEEFRVGAGLAEPYHITWCAVEYFEASGAILRMLIQHSSPNLPHLGRTILHHAILCGNERALEVLLSSGTADTESPIQTSQGAYTRGIHLAARLGLATILRLLINAGCDVNSRTGSGETALMICARHKQEECLKILASAGSDFGLCSVSGQSAMSIAGLARWSLVFQQAVLEVIRAGTIARSSNPVVFSSLLFVARANDADAMMKLIQHQDLDIDETDDAGFSAVMVAAAGGHVEIFRLLVNAGADVELQNNYGETAVTLAKASQKRDAFAEILISTKGDMSKSDLHRAARFGNQDLVQELVNKGFDVNLLDCDGYTPLMFAAKSGDGTMCELLISLGAKCGLKNARHETALSLARGDEAERVILDELARELVTRGARVKKHTKAGKGTPHTKTLRMVEARGVLSWGKSSRRNVICRGAEVGMSSTFRWNRRWKSDGDDQGLFRVVTTKNKEFHFSCCGGSEEAELWVRGIRLVTREAIFGRKQ</sequence>
<dbReference type="InterPro" id="IPR051165">
    <property type="entry name" value="Multifunctional_ANK_Repeat"/>
</dbReference>
<dbReference type="AlphaFoldDB" id="A0A8X8WNG5"/>
<evidence type="ECO:0000256" key="3">
    <source>
        <dbReference type="PROSITE-ProRule" id="PRU00023"/>
    </source>
</evidence>
<feature type="repeat" description="ANK" evidence="3">
    <location>
        <begin position="592"/>
        <end position="624"/>
    </location>
</feature>
<dbReference type="Proteomes" id="UP000298416">
    <property type="component" value="Unassembled WGS sequence"/>
</dbReference>
<proteinExistence type="predicted"/>
<dbReference type="Pfam" id="PF12796">
    <property type="entry name" value="Ank_2"/>
    <property type="match status" value="4"/>
</dbReference>
<protein>
    <submittedName>
        <fullName evidence="5">Uncharacterized protein</fullName>
    </submittedName>
</protein>
<dbReference type="Gene3D" id="1.25.40.20">
    <property type="entry name" value="Ankyrin repeat-containing domain"/>
    <property type="match status" value="5"/>
</dbReference>
<organism evidence="5">
    <name type="scientific">Salvia splendens</name>
    <name type="common">Scarlet sage</name>
    <dbReference type="NCBI Taxonomy" id="180675"/>
    <lineage>
        <taxon>Eukaryota</taxon>
        <taxon>Viridiplantae</taxon>
        <taxon>Streptophyta</taxon>
        <taxon>Embryophyta</taxon>
        <taxon>Tracheophyta</taxon>
        <taxon>Spermatophyta</taxon>
        <taxon>Magnoliopsida</taxon>
        <taxon>eudicotyledons</taxon>
        <taxon>Gunneridae</taxon>
        <taxon>Pentapetalae</taxon>
        <taxon>asterids</taxon>
        <taxon>lamiids</taxon>
        <taxon>Lamiales</taxon>
        <taxon>Lamiaceae</taxon>
        <taxon>Nepetoideae</taxon>
        <taxon>Mentheae</taxon>
        <taxon>Salviinae</taxon>
        <taxon>Salvia</taxon>
        <taxon>Salvia subgen. Calosphace</taxon>
        <taxon>core Calosphace</taxon>
    </lineage>
</organism>
<keyword evidence="2 3" id="KW-0040">ANK repeat</keyword>
<feature type="chain" id="PRO_5036496022" evidence="4">
    <location>
        <begin position="18"/>
        <end position="795"/>
    </location>
</feature>
<dbReference type="PANTHER" id="PTHR24123:SF95">
    <property type="entry name" value="ANKYRIN-2-LIKE"/>
    <property type="match status" value="1"/>
</dbReference>
<dbReference type="SMART" id="SM00248">
    <property type="entry name" value="ANK"/>
    <property type="match status" value="11"/>
</dbReference>
<dbReference type="Pfam" id="PF00023">
    <property type="entry name" value="Ank"/>
    <property type="match status" value="1"/>
</dbReference>
<dbReference type="OrthoDB" id="194358at2759"/>
<reference evidence="5" key="2">
    <citation type="submission" date="2020-08" db="EMBL/GenBank/DDBJ databases">
        <title>Plant Genome Project.</title>
        <authorList>
            <person name="Zhang R.-G."/>
        </authorList>
    </citation>
    <scope>NUCLEOTIDE SEQUENCE</scope>
    <source>
        <strain evidence="5">Huo1</strain>
        <tissue evidence="5">Leaf</tissue>
    </source>
</reference>
<evidence type="ECO:0000256" key="2">
    <source>
        <dbReference type="ARBA" id="ARBA00023043"/>
    </source>
</evidence>
<dbReference type="InterPro" id="IPR002110">
    <property type="entry name" value="Ankyrin_rpt"/>
</dbReference>
<evidence type="ECO:0000313" key="5">
    <source>
        <dbReference type="EMBL" id="KAG6398730.1"/>
    </source>
</evidence>
<dbReference type="EMBL" id="PNBA02000015">
    <property type="protein sequence ID" value="KAG6398730.1"/>
    <property type="molecule type" value="Genomic_DNA"/>
</dbReference>
<dbReference type="InterPro" id="IPR036770">
    <property type="entry name" value="Ankyrin_rpt-contain_sf"/>
</dbReference>
<comment type="caution">
    <text evidence="5">The sequence shown here is derived from an EMBL/GenBank/DDBJ whole genome shotgun (WGS) entry which is preliminary data.</text>
</comment>
<feature type="repeat" description="ANK" evidence="3">
    <location>
        <begin position="132"/>
        <end position="164"/>
    </location>
</feature>
<keyword evidence="6" id="KW-1185">Reference proteome</keyword>
<name>A0A8X8WNG5_SALSN</name>
<dbReference type="PROSITE" id="PS50088">
    <property type="entry name" value="ANK_REPEAT"/>
    <property type="match status" value="5"/>
</dbReference>
<feature type="repeat" description="ANK" evidence="3">
    <location>
        <begin position="625"/>
        <end position="657"/>
    </location>
</feature>
<keyword evidence="1" id="KW-0677">Repeat</keyword>
<evidence type="ECO:0000256" key="4">
    <source>
        <dbReference type="SAM" id="SignalP"/>
    </source>
</evidence>
<accession>A0A8X8WNG5</accession>
<feature type="signal peptide" evidence="4">
    <location>
        <begin position="1"/>
        <end position="17"/>
    </location>
</feature>
<dbReference type="PROSITE" id="PS50297">
    <property type="entry name" value="ANK_REP_REGION"/>
    <property type="match status" value="4"/>
</dbReference>
<feature type="repeat" description="ANK" evidence="3">
    <location>
        <begin position="399"/>
        <end position="426"/>
    </location>
</feature>
<dbReference type="PANTHER" id="PTHR24123">
    <property type="entry name" value="ANKYRIN REPEAT-CONTAINING"/>
    <property type="match status" value="1"/>
</dbReference>
<reference evidence="5" key="1">
    <citation type="submission" date="2018-01" db="EMBL/GenBank/DDBJ databases">
        <authorList>
            <person name="Mao J.F."/>
        </authorList>
    </citation>
    <scope>NUCLEOTIDE SEQUENCE</scope>
    <source>
        <strain evidence="5">Huo1</strain>
        <tissue evidence="5">Leaf</tissue>
    </source>
</reference>